<dbReference type="EMBL" id="UFSO01000003">
    <property type="protein sequence ID" value="SSY81102.1"/>
    <property type="molecule type" value="Genomic_DNA"/>
</dbReference>
<proteinExistence type="predicted"/>
<dbReference type="AlphaFoldDB" id="A0A376BVR4"/>
<reference evidence="2 3" key="1">
    <citation type="submission" date="2018-06" db="EMBL/GenBank/DDBJ databases">
        <authorList>
            <consortium name="Pathogen Informatics"/>
            <person name="Doyle S."/>
        </authorList>
    </citation>
    <scope>NUCLEOTIDE SEQUENCE [LARGE SCALE GENOMIC DNA]</scope>
    <source>
        <strain evidence="2 3">NCTC10283</strain>
    </source>
</reference>
<dbReference type="Proteomes" id="UP000254209">
    <property type="component" value="Unassembled WGS sequence"/>
</dbReference>
<dbReference type="PANTHER" id="PTHR12126">
    <property type="entry name" value="NADH-UBIQUINONE OXIDOREDUCTASE 39 KDA SUBUNIT-RELATED"/>
    <property type="match status" value="1"/>
</dbReference>
<dbReference type="OrthoDB" id="5292533at2"/>
<dbReference type="PANTHER" id="PTHR12126:SF11">
    <property type="entry name" value="NADH DEHYDROGENASE [UBIQUINONE] 1 ALPHA SUBCOMPLEX SUBUNIT 9, MITOCHONDRIAL"/>
    <property type="match status" value="1"/>
</dbReference>
<dbReference type="InterPro" id="IPR001509">
    <property type="entry name" value="Epimerase_deHydtase"/>
</dbReference>
<dbReference type="InterPro" id="IPR036291">
    <property type="entry name" value="NAD(P)-bd_dom_sf"/>
</dbReference>
<dbReference type="STRING" id="1120980.GCA_000745955_00905"/>
<protein>
    <submittedName>
        <fullName evidence="2">NADH-flavin reductase</fullName>
    </submittedName>
</protein>
<organism evidence="2 3">
    <name type="scientific">Alysiella crassa</name>
    <dbReference type="NCBI Taxonomy" id="153491"/>
    <lineage>
        <taxon>Bacteria</taxon>
        <taxon>Pseudomonadati</taxon>
        <taxon>Pseudomonadota</taxon>
        <taxon>Betaproteobacteria</taxon>
        <taxon>Neisseriales</taxon>
        <taxon>Neisseriaceae</taxon>
        <taxon>Alysiella</taxon>
    </lineage>
</organism>
<evidence type="ECO:0000313" key="2">
    <source>
        <dbReference type="EMBL" id="SSY81102.1"/>
    </source>
</evidence>
<dbReference type="Pfam" id="PF01370">
    <property type="entry name" value="Epimerase"/>
    <property type="match status" value="1"/>
</dbReference>
<dbReference type="RefSeq" id="WP_034292054.1">
    <property type="nucleotide sequence ID" value="NZ_CP091519.2"/>
</dbReference>
<keyword evidence="3" id="KW-1185">Reference proteome</keyword>
<dbReference type="InterPro" id="IPR051207">
    <property type="entry name" value="ComplexI_NDUFA9_subunit"/>
</dbReference>
<dbReference type="SUPFAM" id="SSF51735">
    <property type="entry name" value="NAD(P)-binding Rossmann-fold domains"/>
    <property type="match status" value="1"/>
</dbReference>
<gene>
    <name evidence="2" type="ORF">NCTC10283_02667</name>
</gene>
<dbReference type="GO" id="GO:0044877">
    <property type="term" value="F:protein-containing complex binding"/>
    <property type="evidence" value="ECO:0007669"/>
    <property type="project" value="TreeGrafter"/>
</dbReference>
<evidence type="ECO:0000259" key="1">
    <source>
        <dbReference type="Pfam" id="PF01370"/>
    </source>
</evidence>
<dbReference type="Gene3D" id="3.40.50.720">
    <property type="entry name" value="NAD(P)-binding Rossmann-like Domain"/>
    <property type="match status" value="1"/>
</dbReference>
<feature type="domain" description="NAD-dependent epimerase/dehydratase" evidence="1">
    <location>
        <begin position="3"/>
        <end position="97"/>
    </location>
</feature>
<name>A0A376BVR4_9NEIS</name>
<evidence type="ECO:0000313" key="3">
    <source>
        <dbReference type="Proteomes" id="UP000254209"/>
    </source>
</evidence>
<sequence length="278" mass="30310">MNILIFGGRGFIGKQIVRILRERGHHVHIATRQEIDFTNLNEINAKQVLQNQDVIVNAVGVMSRHADVLETVHHHTPAKLAKWAHELGVKHWVQLSALGADAAHEVPFVGSKGRGDVAVCASGLSVNIGRPSVVFGRGGESCEAFLKMANMPIWALPNGGEFDFQPVHVFDVAEGLANMVDNPLEHGAIVNMTGATQHTLADYLQTLRQVIHHKQNKLTIIPIPMALIAPTLPLTNIITNGFLSANSMKLLQQGSCADNADFAKLLGRKPLGVREFIY</sequence>
<accession>A0A376BVR4</accession>